<proteinExistence type="predicted"/>
<comment type="caution">
    <text evidence="3">The sequence shown here is derived from an EMBL/GenBank/DDBJ whole genome shotgun (WGS) entry which is preliminary data.</text>
</comment>
<protein>
    <recommendedName>
        <fullName evidence="2">Nucleoside phosphorylase domain-containing protein</fullName>
    </recommendedName>
</protein>
<dbReference type="PANTHER" id="PTHR46082">
    <property type="entry name" value="ATP/GTP-BINDING PROTEIN-RELATED"/>
    <property type="match status" value="1"/>
</dbReference>
<dbReference type="InterPro" id="IPR000845">
    <property type="entry name" value="Nucleoside_phosphorylase_d"/>
</dbReference>
<dbReference type="PANTHER" id="PTHR46082:SF11">
    <property type="entry name" value="AAA+ ATPASE DOMAIN-CONTAINING PROTEIN-RELATED"/>
    <property type="match status" value="1"/>
</dbReference>
<dbReference type="EMBL" id="JAKNSF020000037">
    <property type="protein sequence ID" value="KAK7727584.1"/>
    <property type="molecule type" value="Genomic_DNA"/>
</dbReference>
<keyword evidence="4" id="KW-1185">Reference proteome</keyword>
<feature type="region of interest" description="Disordered" evidence="1">
    <location>
        <begin position="1"/>
        <end position="26"/>
    </location>
</feature>
<dbReference type="SUPFAM" id="SSF53167">
    <property type="entry name" value="Purine and uridine phosphorylases"/>
    <property type="match status" value="1"/>
</dbReference>
<sequence>MPGSDGEDSQHREKRRREGDTPEDKAAIAMDEYTVGWNPADHNSYVLGQIQGHNVVIACLPAGIYGTTPAATVAKDLLRTFKSIRFGVLVGIGGGAPSTRDIRLGDIVVSQPNGTSGGVIQYDRGKTVQEGQFQRTGSLNAPPQVLLSALGRLQADHLLADSRIPQFLSELIMKSPKRMKKKFDYQGRSNDNLFQAEYGHIHLAPTCDQCDRTHTIVREPREDTDPAIHYGTIASGNQVIKDGKTRDRLSKDLGGVLCFEMEAAGLQDFPCLVIRGICDYADSHKNNMWQEYAAATAAAFAKELLSVVAPGQVLKEKPVAQLVSGKSYVHKDRSLFGFISSYFNPLQFC</sequence>
<reference evidence="3 4" key="1">
    <citation type="submission" date="2024-02" db="EMBL/GenBank/DDBJ databases">
        <title>De novo assembly and annotation of 12 fungi associated with fruit tree decline syndrome in Ontario, Canada.</title>
        <authorList>
            <person name="Sulman M."/>
            <person name="Ellouze W."/>
            <person name="Ilyukhin E."/>
        </authorList>
    </citation>
    <scope>NUCLEOTIDE SEQUENCE [LARGE SCALE GENOMIC DNA]</scope>
    <source>
        <strain evidence="3 4">M169</strain>
    </source>
</reference>
<dbReference type="InterPro" id="IPR053137">
    <property type="entry name" value="NLR-like"/>
</dbReference>
<dbReference type="Pfam" id="PF01048">
    <property type="entry name" value="PNP_UDP_1"/>
    <property type="match status" value="1"/>
</dbReference>
<evidence type="ECO:0000313" key="4">
    <source>
        <dbReference type="Proteomes" id="UP001430848"/>
    </source>
</evidence>
<organism evidence="3 4">
    <name type="scientific">Diaporthe eres</name>
    <name type="common">Phomopsis oblonga</name>
    <dbReference type="NCBI Taxonomy" id="83184"/>
    <lineage>
        <taxon>Eukaryota</taxon>
        <taxon>Fungi</taxon>
        <taxon>Dikarya</taxon>
        <taxon>Ascomycota</taxon>
        <taxon>Pezizomycotina</taxon>
        <taxon>Sordariomycetes</taxon>
        <taxon>Sordariomycetidae</taxon>
        <taxon>Diaporthales</taxon>
        <taxon>Diaporthaceae</taxon>
        <taxon>Diaporthe</taxon>
        <taxon>Diaporthe eres species complex</taxon>
    </lineage>
</organism>
<gene>
    <name evidence="3" type="ORF">SLS63_007026</name>
</gene>
<evidence type="ECO:0000313" key="3">
    <source>
        <dbReference type="EMBL" id="KAK7727584.1"/>
    </source>
</evidence>
<evidence type="ECO:0000256" key="1">
    <source>
        <dbReference type="SAM" id="MobiDB-lite"/>
    </source>
</evidence>
<dbReference type="Proteomes" id="UP001430848">
    <property type="component" value="Unassembled WGS sequence"/>
</dbReference>
<feature type="domain" description="Nucleoside phosphorylase" evidence="2">
    <location>
        <begin position="186"/>
        <end position="299"/>
    </location>
</feature>
<evidence type="ECO:0000259" key="2">
    <source>
        <dbReference type="Pfam" id="PF01048"/>
    </source>
</evidence>
<feature type="compositionally biased region" description="Basic and acidic residues" evidence="1">
    <location>
        <begin position="8"/>
        <end position="26"/>
    </location>
</feature>
<dbReference type="InterPro" id="IPR035994">
    <property type="entry name" value="Nucleoside_phosphorylase_sf"/>
</dbReference>
<dbReference type="Gene3D" id="3.40.50.1580">
    <property type="entry name" value="Nucleoside phosphorylase domain"/>
    <property type="match status" value="1"/>
</dbReference>
<name>A0ABR1P6E1_DIAER</name>
<accession>A0ABR1P6E1</accession>